<feature type="coiled-coil region" evidence="3">
    <location>
        <begin position="184"/>
        <end position="211"/>
    </location>
</feature>
<keyword evidence="2" id="KW-0547">Nucleotide-binding</keyword>
<keyword evidence="2" id="KW-0378">Hydrolase</keyword>
<evidence type="ECO:0000259" key="5">
    <source>
        <dbReference type="Pfam" id="PF02872"/>
    </source>
</evidence>
<evidence type="ECO:0000259" key="4">
    <source>
        <dbReference type="Pfam" id="PF00149"/>
    </source>
</evidence>
<dbReference type="InterPro" id="IPR036907">
    <property type="entry name" value="5'-Nucleotdase_C_sf"/>
</dbReference>
<dbReference type="PRINTS" id="PR01607">
    <property type="entry name" value="APYRASEFAMLY"/>
</dbReference>
<dbReference type="InterPro" id="IPR006179">
    <property type="entry name" value="5_nucleotidase/apyrase"/>
</dbReference>
<dbReference type="GO" id="GO:0009166">
    <property type="term" value="P:nucleotide catabolic process"/>
    <property type="evidence" value="ECO:0007669"/>
    <property type="project" value="InterPro"/>
</dbReference>
<dbReference type="KEGG" id="sbf:JCM31447_22930"/>
<dbReference type="RefSeq" id="WP_130610501.1">
    <property type="nucleotide sequence ID" value="NZ_AP019368.1"/>
</dbReference>
<keyword evidence="1" id="KW-0732">Signal</keyword>
<reference evidence="6 7" key="1">
    <citation type="submission" date="2018-12" db="EMBL/GenBank/DDBJ databases">
        <title>Rubrispira sanarue gen. nov., sp., nov., a member of the order Silvanigrellales, isolated from a brackish lake in Hamamatsu Japan.</title>
        <authorList>
            <person name="Maejima Y."/>
            <person name="Iino T."/>
            <person name="Muraguchi Y."/>
            <person name="Fukuda K."/>
            <person name="Nojiri H."/>
            <person name="Ohkuma M."/>
            <person name="Moriuchi R."/>
            <person name="Dohra H."/>
            <person name="Kimbara K."/>
            <person name="Shintani M."/>
        </authorList>
    </citation>
    <scope>NUCLEOTIDE SEQUENCE [LARGE SCALE GENOMIC DNA]</scope>
    <source>
        <strain evidence="6 7">RF1110005</strain>
    </source>
</reference>
<accession>A0A4P2VP00</accession>
<gene>
    <name evidence="6" type="ORF">JCM31447_22930</name>
</gene>
<dbReference type="GO" id="GO:0030288">
    <property type="term" value="C:outer membrane-bounded periplasmic space"/>
    <property type="evidence" value="ECO:0007669"/>
    <property type="project" value="TreeGrafter"/>
</dbReference>
<feature type="domain" description="Calcineurin-like phosphoesterase" evidence="4">
    <location>
        <begin position="12"/>
        <end position="249"/>
    </location>
</feature>
<evidence type="ECO:0000256" key="2">
    <source>
        <dbReference type="RuleBase" id="RU362119"/>
    </source>
</evidence>
<feature type="domain" description="5'-Nucleotidase C-terminal" evidence="5">
    <location>
        <begin position="390"/>
        <end position="524"/>
    </location>
</feature>
<evidence type="ECO:0000313" key="7">
    <source>
        <dbReference type="Proteomes" id="UP000291236"/>
    </source>
</evidence>
<dbReference type="InterPro" id="IPR004843">
    <property type="entry name" value="Calcineurin-like_PHP"/>
</dbReference>
<organism evidence="6 7">
    <name type="scientific">Fluviispira sanaruensis</name>
    <dbReference type="NCBI Taxonomy" id="2493639"/>
    <lineage>
        <taxon>Bacteria</taxon>
        <taxon>Pseudomonadati</taxon>
        <taxon>Bdellovibrionota</taxon>
        <taxon>Oligoflexia</taxon>
        <taxon>Silvanigrellales</taxon>
        <taxon>Silvanigrellaceae</taxon>
        <taxon>Fluviispira</taxon>
    </lineage>
</organism>
<dbReference type="Proteomes" id="UP000291236">
    <property type="component" value="Chromosome"/>
</dbReference>
<dbReference type="AlphaFoldDB" id="A0A4P2VP00"/>
<comment type="similarity">
    <text evidence="2">Belongs to the 5'-nucleotidase family.</text>
</comment>
<evidence type="ECO:0000313" key="6">
    <source>
        <dbReference type="EMBL" id="BBH53840.1"/>
    </source>
</evidence>
<dbReference type="OrthoDB" id="9803927at2"/>
<dbReference type="SUPFAM" id="SSF56300">
    <property type="entry name" value="Metallo-dependent phosphatases"/>
    <property type="match status" value="1"/>
</dbReference>
<dbReference type="Gene3D" id="3.60.21.10">
    <property type="match status" value="1"/>
</dbReference>
<dbReference type="NCBIfam" id="NF006938">
    <property type="entry name" value="PRK09420.1"/>
    <property type="match status" value="1"/>
</dbReference>
<keyword evidence="7" id="KW-1185">Reference proteome</keyword>
<dbReference type="EMBL" id="AP019368">
    <property type="protein sequence ID" value="BBH53840.1"/>
    <property type="molecule type" value="Genomic_DNA"/>
</dbReference>
<dbReference type="GO" id="GO:0000166">
    <property type="term" value="F:nucleotide binding"/>
    <property type="evidence" value="ECO:0007669"/>
    <property type="project" value="UniProtKB-KW"/>
</dbReference>
<proteinExistence type="inferred from homology"/>
<sequence>MTTNYQRCELAILETSDLHCNVVPHDYYNDVKIEHYGLAKTASLIKKFRKIYENNLLVDNGDLLQGSALADLVARVHPLKKNEIHPILKVMNILNFDIATVGNHDFNYGLDFLLNVVQKAKFPFICSNVYYYSENAKNKRGQRILPGHYIIEKKLSCNETIKIGFMGVAPPQIMTWDKHILLGKVVVQEIVEAVKEQVKELKKKKVDLICVLAHSGILPLKYNLGTENAVCEISTVKGVDAIFSGHAHSVFPGGKIFNNLENMHIDNTIGKINNVPVVMPGAWGSHLGIIRFLLEKKNKKWNILQSFSEVHNVKETTADSEVLAAIKDDNEHTLMHIRSTVGESNIHIYSWFSTLQHTLASQIIQETGVEYAAKYLAQTEWKNLPILCSFAPVNTGGHGSPYIHIQKGPLAIKDISNLYPYDNEIKVVLINGEQLKEWLEFSAQAFLQIDIESDKEISLLNPFYPSFNFDCISNIEYNIDVTVPLGNRIKNLIYNNIPISHKQQFALVTNNYRASGGGNFPNFDKLKTIVDSTEFFRDILIEKIKKIKTLDLKLTKSWSLLPTPYCKAKVFFESTMDSIPFHPPFLSVISTDPKTKRVKYAVDTTKF</sequence>
<dbReference type="InterPro" id="IPR008334">
    <property type="entry name" value="5'-Nucleotdase_C"/>
</dbReference>
<dbReference type="Gene3D" id="3.90.780.10">
    <property type="entry name" value="5'-Nucleotidase, C-terminal domain"/>
    <property type="match status" value="1"/>
</dbReference>
<dbReference type="Pfam" id="PF02872">
    <property type="entry name" value="5_nucleotid_C"/>
    <property type="match status" value="1"/>
</dbReference>
<name>A0A4P2VP00_FLUSA</name>
<dbReference type="Pfam" id="PF00149">
    <property type="entry name" value="Metallophos"/>
    <property type="match status" value="1"/>
</dbReference>
<evidence type="ECO:0000256" key="1">
    <source>
        <dbReference type="ARBA" id="ARBA00022729"/>
    </source>
</evidence>
<evidence type="ECO:0000256" key="3">
    <source>
        <dbReference type="SAM" id="Coils"/>
    </source>
</evidence>
<dbReference type="PANTHER" id="PTHR11575">
    <property type="entry name" value="5'-NUCLEOTIDASE-RELATED"/>
    <property type="match status" value="1"/>
</dbReference>
<dbReference type="SUPFAM" id="SSF55816">
    <property type="entry name" value="5'-nucleotidase (syn. UDP-sugar hydrolase), C-terminal domain"/>
    <property type="match status" value="1"/>
</dbReference>
<protein>
    <submittedName>
        <fullName evidence="6">Bifunctional 2',3'-cyclic-nucleotide 2'-phosphodiesterase/3'-nucleotidase</fullName>
    </submittedName>
</protein>
<dbReference type="GO" id="GO:0016787">
    <property type="term" value="F:hydrolase activity"/>
    <property type="evidence" value="ECO:0007669"/>
    <property type="project" value="UniProtKB-KW"/>
</dbReference>
<dbReference type="InterPro" id="IPR029052">
    <property type="entry name" value="Metallo-depent_PP-like"/>
</dbReference>
<keyword evidence="3" id="KW-0175">Coiled coil</keyword>
<dbReference type="PANTHER" id="PTHR11575:SF6">
    <property type="entry name" value="2',3'-CYCLIC-NUCLEOTIDE 2'-PHOSPHODIESTERASE_3'-NUCLEOTIDASE"/>
    <property type="match status" value="1"/>
</dbReference>